<name>A0A344TPR1_9BACT</name>
<evidence type="ECO:0000259" key="3">
    <source>
        <dbReference type="PROSITE" id="PS51186"/>
    </source>
</evidence>
<gene>
    <name evidence="4" type="ORF">DR864_24280</name>
</gene>
<evidence type="ECO:0000256" key="2">
    <source>
        <dbReference type="ARBA" id="ARBA00023315"/>
    </source>
</evidence>
<dbReference type="CDD" id="cd04301">
    <property type="entry name" value="NAT_SF"/>
    <property type="match status" value="1"/>
</dbReference>
<protein>
    <submittedName>
        <fullName evidence="4">GNAT family N-acetyltransferase</fullName>
    </submittedName>
</protein>
<evidence type="ECO:0000313" key="5">
    <source>
        <dbReference type="Proteomes" id="UP000251993"/>
    </source>
</evidence>
<proteinExistence type="predicted"/>
<dbReference type="SUPFAM" id="SSF55729">
    <property type="entry name" value="Acyl-CoA N-acyltransferases (Nat)"/>
    <property type="match status" value="1"/>
</dbReference>
<dbReference type="KEGG" id="run:DR864_24280"/>
<dbReference type="EMBL" id="CP030850">
    <property type="protein sequence ID" value="AXE20632.1"/>
    <property type="molecule type" value="Genomic_DNA"/>
</dbReference>
<dbReference type="PANTHER" id="PTHR43877">
    <property type="entry name" value="AMINOALKYLPHOSPHONATE N-ACETYLTRANSFERASE-RELATED-RELATED"/>
    <property type="match status" value="1"/>
</dbReference>
<evidence type="ECO:0000256" key="1">
    <source>
        <dbReference type="ARBA" id="ARBA00022679"/>
    </source>
</evidence>
<keyword evidence="1 4" id="KW-0808">Transferase</keyword>
<reference evidence="4 5" key="1">
    <citation type="submission" date="2018-07" db="EMBL/GenBank/DDBJ databases">
        <title>Genome sequencing of Runella.</title>
        <authorList>
            <person name="Baek M.-G."/>
            <person name="Yi H."/>
        </authorList>
    </citation>
    <scope>NUCLEOTIDE SEQUENCE [LARGE SCALE GENOMIC DNA]</scope>
    <source>
        <strain evidence="4 5">HYN0085</strain>
    </source>
</reference>
<keyword evidence="2" id="KW-0012">Acyltransferase</keyword>
<dbReference type="GO" id="GO:0016747">
    <property type="term" value="F:acyltransferase activity, transferring groups other than amino-acyl groups"/>
    <property type="evidence" value="ECO:0007669"/>
    <property type="project" value="InterPro"/>
</dbReference>
<dbReference type="RefSeq" id="WP_114069395.1">
    <property type="nucleotide sequence ID" value="NZ_CP030850.1"/>
</dbReference>
<dbReference type="PROSITE" id="PS51186">
    <property type="entry name" value="GNAT"/>
    <property type="match status" value="1"/>
</dbReference>
<dbReference type="Gene3D" id="3.40.630.30">
    <property type="match status" value="1"/>
</dbReference>
<keyword evidence="5" id="KW-1185">Reference proteome</keyword>
<sequence>MNNYRIATPNDIETIANLHALSWQNSYRGMLSDDYLDNHVLADRIQVWTQKINEPPANQVIFVKEIDNIVVGFVCAYGSQTDEFGTFIDNLHVLPSFKGRGIGRDLMHEVSDWSLQHFDQPKLYLKVLEDNHSARFFYEKVGGEKQALFSDMMPGGNNVRVWRYVWKKFQPI</sequence>
<dbReference type="OrthoDB" id="5292888at2"/>
<evidence type="ECO:0000313" key="4">
    <source>
        <dbReference type="EMBL" id="AXE20632.1"/>
    </source>
</evidence>
<dbReference type="InterPro" id="IPR050832">
    <property type="entry name" value="Bact_Acetyltransf"/>
</dbReference>
<dbReference type="AlphaFoldDB" id="A0A344TPR1"/>
<dbReference type="Proteomes" id="UP000251993">
    <property type="component" value="Chromosome"/>
</dbReference>
<dbReference type="Pfam" id="PF00583">
    <property type="entry name" value="Acetyltransf_1"/>
    <property type="match status" value="1"/>
</dbReference>
<dbReference type="InterPro" id="IPR016181">
    <property type="entry name" value="Acyl_CoA_acyltransferase"/>
</dbReference>
<dbReference type="PANTHER" id="PTHR43877:SF1">
    <property type="entry name" value="ACETYLTRANSFERASE"/>
    <property type="match status" value="1"/>
</dbReference>
<feature type="domain" description="N-acetyltransferase" evidence="3">
    <location>
        <begin position="2"/>
        <end position="171"/>
    </location>
</feature>
<accession>A0A344TPR1</accession>
<organism evidence="4 5">
    <name type="scientific">Runella rosea</name>
    <dbReference type="NCBI Taxonomy" id="2259595"/>
    <lineage>
        <taxon>Bacteria</taxon>
        <taxon>Pseudomonadati</taxon>
        <taxon>Bacteroidota</taxon>
        <taxon>Cytophagia</taxon>
        <taxon>Cytophagales</taxon>
        <taxon>Spirosomataceae</taxon>
        <taxon>Runella</taxon>
    </lineage>
</organism>
<dbReference type="InterPro" id="IPR000182">
    <property type="entry name" value="GNAT_dom"/>
</dbReference>